<evidence type="ECO:0000313" key="12">
    <source>
        <dbReference type="EMBL" id="QTV06220.1"/>
    </source>
</evidence>
<comment type="subcellular location">
    <subcellularLocation>
        <location evidence="1 10">Cell membrane</location>
        <topology evidence="1 10">Multi-pass membrane protein</topology>
    </subcellularLocation>
</comment>
<evidence type="ECO:0000256" key="10">
    <source>
        <dbReference type="RuleBase" id="RU365087"/>
    </source>
</evidence>
<dbReference type="PANTHER" id="PTHR34182">
    <property type="entry name" value="PROTEIN-EXPORT MEMBRANE PROTEIN SECG"/>
    <property type="match status" value="1"/>
</dbReference>
<comment type="function">
    <text evidence="10">Involved in protein export. Participates in an early event of protein translocation.</text>
</comment>
<keyword evidence="7 10" id="KW-1133">Transmembrane helix</keyword>
<dbReference type="Pfam" id="PF03840">
    <property type="entry name" value="SecG"/>
    <property type="match status" value="1"/>
</dbReference>
<feature type="transmembrane region" description="Helical" evidence="10">
    <location>
        <begin position="6"/>
        <end position="23"/>
    </location>
</feature>
<evidence type="ECO:0000256" key="9">
    <source>
        <dbReference type="ARBA" id="ARBA00023136"/>
    </source>
</evidence>
<sequence length="115" mass="12186">MGTFQFFMVIIMILCVLLTLVILSQNPKGGGLSSSFGGSGGSQMFGVQRTNNFLDRTTWGLFFAVILLVIGANVMQDNPNAIKLPTQKKVEIPTGNTTVPTGNTTAPVAPQAPTK</sequence>
<dbReference type="PRINTS" id="PR01651">
    <property type="entry name" value="SECGEXPORT"/>
</dbReference>
<protein>
    <recommendedName>
        <fullName evidence="10">Protein-export membrane protein SecG</fullName>
    </recommendedName>
</protein>
<evidence type="ECO:0000256" key="1">
    <source>
        <dbReference type="ARBA" id="ARBA00004651"/>
    </source>
</evidence>
<keyword evidence="9 10" id="KW-0472">Membrane</keyword>
<comment type="similarity">
    <text evidence="2 10">Belongs to the SecG family.</text>
</comment>
<reference evidence="12 13" key="1">
    <citation type="journal article" date="2021" name="Int. J. Syst. Evol. Microbiol.">
        <title>Faecalibacter bovis sp. nov., isolated from cow faeces.</title>
        <authorList>
            <person name="Li F."/>
            <person name="Zhao W."/>
            <person name="Hong Q."/>
            <person name="Shao Q."/>
            <person name="Song J."/>
            <person name="Yang S."/>
        </authorList>
    </citation>
    <scope>NUCLEOTIDE SEQUENCE [LARGE SCALE GENOMIC DNA]</scope>
    <source>
        <strain evidence="12 13">ZY171143</strain>
    </source>
</reference>
<accession>A0ABX7XE88</accession>
<evidence type="ECO:0000256" key="6">
    <source>
        <dbReference type="ARBA" id="ARBA00022927"/>
    </source>
</evidence>
<feature type="compositionally biased region" description="Low complexity" evidence="11">
    <location>
        <begin position="93"/>
        <end position="109"/>
    </location>
</feature>
<dbReference type="RefSeq" id="WP_230476862.1">
    <property type="nucleotide sequence ID" value="NZ_CP072842.1"/>
</dbReference>
<keyword evidence="5 10" id="KW-0812">Transmembrane</keyword>
<evidence type="ECO:0000256" key="2">
    <source>
        <dbReference type="ARBA" id="ARBA00008445"/>
    </source>
</evidence>
<keyword evidence="4 10" id="KW-1003">Cell membrane</keyword>
<dbReference type="InterPro" id="IPR004692">
    <property type="entry name" value="SecG"/>
</dbReference>
<dbReference type="PANTHER" id="PTHR34182:SF1">
    <property type="entry name" value="PROTEIN-EXPORT MEMBRANE PROTEIN SECG"/>
    <property type="match status" value="1"/>
</dbReference>
<keyword evidence="3 10" id="KW-0813">Transport</keyword>
<gene>
    <name evidence="12" type="primary">secG</name>
    <name evidence="12" type="ORF">J9309_02495</name>
</gene>
<dbReference type="Proteomes" id="UP000672011">
    <property type="component" value="Chromosome"/>
</dbReference>
<dbReference type="NCBIfam" id="TIGR00810">
    <property type="entry name" value="secG"/>
    <property type="match status" value="1"/>
</dbReference>
<feature type="transmembrane region" description="Helical" evidence="10">
    <location>
        <begin position="58"/>
        <end position="75"/>
    </location>
</feature>
<proteinExistence type="inferred from homology"/>
<evidence type="ECO:0000256" key="11">
    <source>
        <dbReference type="SAM" id="MobiDB-lite"/>
    </source>
</evidence>
<organism evidence="12 13">
    <name type="scientific">Faecalibacter bovis</name>
    <dbReference type="NCBI Taxonomy" id="2898187"/>
    <lineage>
        <taxon>Bacteria</taxon>
        <taxon>Pseudomonadati</taxon>
        <taxon>Bacteroidota</taxon>
        <taxon>Flavobacteriia</taxon>
        <taxon>Flavobacteriales</taxon>
        <taxon>Weeksellaceae</taxon>
        <taxon>Faecalibacter</taxon>
    </lineage>
</organism>
<keyword evidence="13" id="KW-1185">Reference proteome</keyword>
<keyword evidence="8 10" id="KW-0811">Translocation</keyword>
<evidence type="ECO:0000256" key="5">
    <source>
        <dbReference type="ARBA" id="ARBA00022692"/>
    </source>
</evidence>
<feature type="region of interest" description="Disordered" evidence="11">
    <location>
        <begin position="92"/>
        <end position="115"/>
    </location>
</feature>
<evidence type="ECO:0000256" key="3">
    <source>
        <dbReference type="ARBA" id="ARBA00022448"/>
    </source>
</evidence>
<name>A0ABX7XE88_9FLAO</name>
<evidence type="ECO:0000256" key="7">
    <source>
        <dbReference type="ARBA" id="ARBA00022989"/>
    </source>
</evidence>
<keyword evidence="6 10" id="KW-0653">Protein transport</keyword>
<dbReference type="EMBL" id="CP072842">
    <property type="protein sequence ID" value="QTV06220.1"/>
    <property type="molecule type" value="Genomic_DNA"/>
</dbReference>
<evidence type="ECO:0000313" key="13">
    <source>
        <dbReference type="Proteomes" id="UP000672011"/>
    </source>
</evidence>
<reference evidence="13" key="2">
    <citation type="submission" date="2021-04" db="EMBL/GenBank/DDBJ databases">
        <title>Taxonomy of Flavobacteriaceae bacterium ZY171143.</title>
        <authorList>
            <person name="Li F."/>
        </authorList>
    </citation>
    <scope>NUCLEOTIDE SEQUENCE [LARGE SCALE GENOMIC DNA]</scope>
    <source>
        <strain evidence="13">ZY171143</strain>
    </source>
</reference>
<evidence type="ECO:0000256" key="4">
    <source>
        <dbReference type="ARBA" id="ARBA00022475"/>
    </source>
</evidence>
<evidence type="ECO:0000256" key="8">
    <source>
        <dbReference type="ARBA" id="ARBA00023010"/>
    </source>
</evidence>